<sequence>MLKPSPSPTAQNIQASPTNQPVNSNCEPAYPDVCIPKGSADYDCAGGSGNGPNYIKGPITVLSPDPYDLDRDHDGIGCEN</sequence>
<reference evidence="2 3" key="1">
    <citation type="journal article" date="2016" name="Nat. Commun.">
        <title>Thousands of microbial genomes shed light on interconnected biogeochemical processes in an aquifer system.</title>
        <authorList>
            <person name="Anantharaman K."/>
            <person name="Brown C.T."/>
            <person name="Hug L.A."/>
            <person name="Sharon I."/>
            <person name="Castelle C.J."/>
            <person name="Probst A.J."/>
            <person name="Thomas B.C."/>
            <person name="Singh A."/>
            <person name="Wilkins M.J."/>
            <person name="Karaoz U."/>
            <person name="Brodie E.L."/>
            <person name="Williams K.H."/>
            <person name="Hubbard S.S."/>
            <person name="Banfield J.F."/>
        </authorList>
    </citation>
    <scope>NUCLEOTIDE SEQUENCE [LARGE SCALE GENOMIC DNA]</scope>
</reference>
<dbReference type="AlphaFoldDB" id="A0A1F5G738"/>
<gene>
    <name evidence="2" type="ORF">A2870_02960</name>
</gene>
<dbReference type="EMBL" id="MFAZ01000011">
    <property type="protein sequence ID" value="OGD87635.1"/>
    <property type="molecule type" value="Genomic_DNA"/>
</dbReference>
<protein>
    <recommendedName>
        <fullName evidence="4">Excalibur calcium-binding domain-containing protein</fullName>
    </recommendedName>
</protein>
<comment type="caution">
    <text evidence="2">The sequence shown here is derived from an EMBL/GenBank/DDBJ whole genome shotgun (WGS) entry which is preliminary data.</text>
</comment>
<evidence type="ECO:0008006" key="4">
    <source>
        <dbReference type="Google" id="ProtNLM"/>
    </source>
</evidence>
<accession>A0A1F5G738</accession>
<evidence type="ECO:0000256" key="1">
    <source>
        <dbReference type="SAM" id="MobiDB-lite"/>
    </source>
</evidence>
<name>A0A1F5G738_9BACT</name>
<evidence type="ECO:0000313" key="2">
    <source>
        <dbReference type="EMBL" id="OGD87635.1"/>
    </source>
</evidence>
<dbReference type="STRING" id="1797711.A2870_02960"/>
<feature type="compositionally biased region" description="Polar residues" evidence="1">
    <location>
        <begin position="8"/>
        <end position="26"/>
    </location>
</feature>
<organism evidence="2 3">
    <name type="scientific">Candidatus Curtissbacteria bacterium RIFCSPHIGHO2_01_FULL_41_11</name>
    <dbReference type="NCBI Taxonomy" id="1797711"/>
    <lineage>
        <taxon>Bacteria</taxon>
        <taxon>Candidatus Curtissiibacteriota</taxon>
    </lineage>
</organism>
<proteinExistence type="predicted"/>
<evidence type="ECO:0000313" key="3">
    <source>
        <dbReference type="Proteomes" id="UP000179102"/>
    </source>
</evidence>
<feature type="region of interest" description="Disordered" evidence="1">
    <location>
        <begin position="1"/>
        <end position="27"/>
    </location>
</feature>
<dbReference type="Proteomes" id="UP000179102">
    <property type="component" value="Unassembled WGS sequence"/>
</dbReference>